<evidence type="ECO:0000259" key="2">
    <source>
        <dbReference type="PROSITE" id="PS51253"/>
    </source>
</evidence>
<evidence type="ECO:0000313" key="4">
    <source>
        <dbReference type="Proteomes" id="UP001164746"/>
    </source>
</evidence>
<feature type="non-terminal residue" evidence="3">
    <location>
        <position position="1"/>
    </location>
</feature>
<keyword evidence="1" id="KW-0238">DNA-binding</keyword>
<organism evidence="3 4">
    <name type="scientific">Mya arenaria</name>
    <name type="common">Soft-shell clam</name>
    <dbReference type="NCBI Taxonomy" id="6604"/>
    <lineage>
        <taxon>Eukaryota</taxon>
        <taxon>Metazoa</taxon>
        <taxon>Spiralia</taxon>
        <taxon>Lophotrochozoa</taxon>
        <taxon>Mollusca</taxon>
        <taxon>Bivalvia</taxon>
        <taxon>Autobranchia</taxon>
        <taxon>Heteroconchia</taxon>
        <taxon>Euheterodonta</taxon>
        <taxon>Imparidentia</taxon>
        <taxon>Neoheterodontei</taxon>
        <taxon>Myida</taxon>
        <taxon>Myoidea</taxon>
        <taxon>Myidae</taxon>
        <taxon>Mya</taxon>
    </lineage>
</organism>
<evidence type="ECO:0000256" key="1">
    <source>
        <dbReference type="ARBA" id="ARBA00023125"/>
    </source>
</evidence>
<accession>A0ABY7FLI5</accession>
<proteinExistence type="predicted"/>
<name>A0ABY7FLI5_MYAAR</name>
<evidence type="ECO:0000313" key="3">
    <source>
        <dbReference type="EMBL" id="WAR21533.1"/>
    </source>
</evidence>
<dbReference type="InterPro" id="IPR009057">
    <property type="entry name" value="Homeodomain-like_sf"/>
</dbReference>
<sequence>NERLKTGNWDCLDTALLKWFSNAHERSVVISGEVLKIWAAESAHKITVFNTTSDWLDQIQERCGIHFRSVYGESNSANNKAIKDGDIKPKSMLQNYSADDIYNANETGLFLRMLPD</sequence>
<dbReference type="EMBL" id="CP111023">
    <property type="protein sequence ID" value="WAR21533.1"/>
    <property type="molecule type" value="Genomic_DNA"/>
</dbReference>
<dbReference type="Proteomes" id="UP001164746">
    <property type="component" value="Chromosome 12"/>
</dbReference>
<dbReference type="SUPFAM" id="SSF46689">
    <property type="entry name" value="Homeodomain-like"/>
    <property type="match status" value="1"/>
</dbReference>
<dbReference type="InterPro" id="IPR006600">
    <property type="entry name" value="HTH_CenpB_DNA-bd_dom"/>
</dbReference>
<keyword evidence="4" id="KW-1185">Reference proteome</keyword>
<reference evidence="3" key="1">
    <citation type="submission" date="2022-11" db="EMBL/GenBank/DDBJ databases">
        <title>Centuries of genome instability and evolution in soft-shell clam transmissible cancer (bioRxiv).</title>
        <authorList>
            <person name="Hart S.F.M."/>
            <person name="Yonemitsu M.A."/>
            <person name="Giersch R.M."/>
            <person name="Beal B.F."/>
            <person name="Arriagada G."/>
            <person name="Davis B.W."/>
            <person name="Ostrander E.A."/>
            <person name="Goff S.P."/>
            <person name="Metzger M.J."/>
        </authorList>
    </citation>
    <scope>NUCLEOTIDE SEQUENCE</scope>
    <source>
        <strain evidence="3">MELC-2E11</strain>
        <tissue evidence="3">Siphon/mantle</tissue>
    </source>
</reference>
<feature type="domain" description="HTH CENPB-type" evidence="2">
    <location>
        <begin position="1"/>
        <end position="69"/>
    </location>
</feature>
<protein>
    <submittedName>
        <fullName evidence="3">TIGD6-like protein</fullName>
    </submittedName>
</protein>
<dbReference type="PROSITE" id="PS51253">
    <property type="entry name" value="HTH_CENPB"/>
    <property type="match status" value="1"/>
</dbReference>
<gene>
    <name evidence="3" type="ORF">MAR_015507</name>
</gene>